<dbReference type="InterPro" id="IPR013154">
    <property type="entry name" value="ADH-like_N"/>
</dbReference>
<dbReference type="PROSITE" id="PS00059">
    <property type="entry name" value="ADH_ZINC"/>
    <property type="match status" value="1"/>
</dbReference>
<comment type="caution">
    <text evidence="11">The sequence shown here is derived from an EMBL/GenBank/DDBJ whole genome shotgun (WGS) entry which is preliminary data.</text>
</comment>
<evidence type="ECO:0000256" key="5">
    <source>
        <dbReference type="ARBA" id="ARBA00023002"/>
    </source>
</evidence>
<dbReference type="Gene3D" id="3.90.180.10">
    <property type="entry name" value="Medium-chain alcohol dehydrogenases, catalytic domain"/>
    <property type="match status" value="1"/>
</dbReference>
<dbReference type="Gene3D" id="3.40.50.720">
    <property type="entry name" value="NAD(P)-binding Rossmann-like Domain"/>
    <property type="match status" value="1"/>
</dbReference>
<comment type="cofactor">
    <cofactor evidence="1 9">
        <name>Zn(2+)</name>
        <dbReference type="ChEBI" id="CHEBI:29105"/>
    </cofactor>
</comment>
<evidence type="ECO:0000256" key="6">
    <source>
        <dbReference type="ARBA" id="ARBA00023027"/>
    </source>
</evidence>
<dbReference type="Pfam" id="PF00107">
    <property type="entry name" value="ADH_zinc_N"/>
    <property type="match status" value="1"/>
</dbReference>
<dbReference type="InterPro" id="IPR011032">
    <property type="entry name" value="GroES-like_sf"/>
</dbReference>
<dbReference type="Pfam" id="PF08240">
    <property type="entry name" value="ADH_N"/>
    <property type="match status" value="1"/>
</dbReference>
<keyword evidence="12" id="KW-1185">Reference proteome</keyword>
<dbReference type="InterPro" id="IPR013149">
    <property type="entry name" value="ADH-like_C"/>
</dbReference>
<evidence type="ECO:0000256" key="7">
    <source>
        <dbReference type="ARBA" id="ARBA00026132"/>
    </source>
</evidence>
<dbReference type="GO" id="GO:0008270">
    <property type="term" value="F:zinc ion binding"/>
    <property type="evidence" value="ECO:0007669"/>
    <property type="project" value="InterPro"/>
</dbReference>
<evidence type="ECO:0000256" key="9">
    <source>
        <dbReference type="RuleBase" id="RU361277"/>
    </source>
</evidence>
<evidence type="ECO:0000259" key="10">
    <source>
        <dbReference type="SMART" id="SM00829"/>
    </source>
</evidence>
<dbReference type="InterPro" id="IPR020843">
    <property type="entry name" value="ER"/>
</dbReference>
<comment type="similarity">
    <text evidence="2 9">Belongs to the zinc-containing alcohol dehydrogenase family.</text>
</comment>
<evidence type="ECO:0000256" key="1">
    <source>
        <dbReference type="ARBA" id="ARBA00001947"/>
    </source>
</evidence>
<dbReference type="CDD" id="cd05285">
    <property type="entry name" value="sorbitol_DH"/>
    <property type="match status" value="1"/>
</dbReference>
<dbReference type="EMBL" id="VTPC01008820">
    <property type="protein sequence ID" value="KAF2892304.1"/>
    <property type="molecule type" value="Genomic_DNA"/>
</dbReference>
<dbReference type="OrthoDB" id="1879366at2759"/>
<evidence type="ECO:0000256" key="4">
    <source>
        <dbReference type="ARBA" id="ARBA00022833"/>
    </source>
</evidence>
<dbReference type="AlphaFoldDB" id="A0A8K0GAI1"/>
<dbReference type="FunFam" id="3.40.50.720:FF:000068">
    <property type="entry name" value="Sorbitol dehydrogenase"/>
    <property type="match status" value="1"/>
</dbReference>
<gene>
    <name evidence="11" type="ORF">ILUMI_13872</name>
</gene>
<keyword evidence="3 9" id="KW-0479">Metal-binding</keyword>
<evidence type="ECO:0000313" key="12">
    <source>
        <dbReference type="Proteomes" id="UP000801492"/>
    </source>
</evidence>
<protein>
    <recommendedName>
        <fullName evidence="7">Sorbitol dehydrogenase</fullName>
    </recommendedName>
    <alternativeName>
        <fullName evidence="8">Polyol dehydrogenase</fullName>
    </alternativeName>
</protein>
<evidence type="ECO:0000313" key="11">
    <source>
        <dbReference type="EMBL" id="KAF2892304.1"/>
    </source>
</evidence>
<dbReference type="Proteomes" id="UP000801492">
    <property type="component" value="Unassembled WGS sequence"/>
</dbReference>
<evidence type="ECO:0000256" key="2">
    <source>
        <dbReference type="ARBA" id="ARBA00008072"/>
    </source>
</evidence>
<proteinExistence type="inferred from homology"/>
<dbReference type="GO" id="GO:0006062">
    <property type="term" value="P:sorbitol catabolic process"/>
    <property type="evidence" value="ECO:0007669"/>
    <property type="project" value="TreeGrafter"/>
</dbReference>
<dbReference type="GO" id="GO:0003939">
    <property type="term" value="F:L-iditol 2-dehydrogenase (NAD+) activity"/>
    <property type="evidence" value="ECO:0007669"/>
    <property type="project" value="TreeGrafter"/>
</dbReference>
<feature type="domain" description="Enoyl reductase (ER)" evidence="10">
    <location>
        <begin position="15"/>
        <end position="350"/>
    </location>
</feature>
<dbReference type="SUPFAM" id="SSF50129">
    <property type="entry name" value="GroES-like"/>
    <property type="match status" value="1"/>
</dbReference>
<dbReference type="InterPro" id="IPR045306">
    <property type="entry name" value="SDH-like"/>
</dbReference>
<dbReference type="InterPro" id="IPR002328">
    <property type="entry name" value="ADH_Zn_CS"/>
</dbReference>
<evidence type="ECO:0000256" key="3">
    <source>
        <dbReference type="ARBA" id="ARBA00022723"/>
    </source>
</evidence>
<name>A0A8K0GAI1_IGNLU</name>
<dbReference type="PANTHER" id="PTHR43161:SF9">
    <property type="entry name" value="SORBITOL DEHYDROGENASE"/>
    <property type="match status" value="1"/>
</dbReference>
<dbReference type="InterPro" id="IPR036291">
    <property type="entry name" value="NAD(P)-bd_dom_sf"/>
</dbReference>
<reference evidence="11" key="1">
    <citation type="submission" date="2019-08" db="EMBL/GenBank/DDBJ databases">
        <title>The genome of the North American firefly Photinus pyralis.</title>
        <authorList>
            <consortium name="Photinus pyralis genome working group"/>
            <person name="Fallon T.R."/>
            <person name="Sander Lower S.E."/>
            <person name="Weng J.-K."/>
        </authorList>
    </citation>
    <scope>NUCLEOTIDE SEQUENCE</scope>
    <source>
        <strain evidence="11">TRF0915ILg1</strain>
        <tissue evidence="11">Whole body</tissue>
    </source>
</reference>
<accession>A0A8K0GAI1</accession>
<dbReference type="SUPFAM" id="SSF51735">
    <property type="entry name" value="NAD(P)-binding Rossmann-fold domains"/>
    <property type="match status" value="1"/>
</dbReference>
<dbReference type="PANTHER" id="PTHR43161">
    <property type="entry name" value="SORBITOL DEHYDROGENASE"/>
    <property type="match status" value="1"/>
</dbReference>
<keyword evidence="4 9" id="KW-0862">Zinc</keyword>
<dbReference type="SMART" id="SM00829">
    <property type="entry name" value="PKS_ER"/>
    <property type="match status" value="1"/>
</dbReference>
<keyword evidence="5" id="KW-0560">Oxidoreductase</keyword>
<evidence type="ECO:0000256" key="8">
    <source>
        <dbReference type="ARBA" id="ARBA00032485"/>
    </source>
</evidence>
<organism evidence="11 12">
    <name type="scientific">Ignelater luminosus</name>
    <name type="common">Cucubano</name>
    <name type="synonym">Pyrophorus luminosus</name>
    <dbReference type="NCBI Taxonomy" id="2038154"/>
    <lineage>
        <taxon>Eukaryota</taxon>
        <taxon>Metazoa</taxon>
        <taxon>Ecdysozoa</taxon>
        <taxon>Arthropoda</taxon>
        <taxon>Hexapoda</taxon>
        <taxon>Insecta</taxon>
        <taxon>Pterygota</taxon>
        <taxon>Neoptera</taxon>
        <taxon>Endopterygota</taxon>
        <taxon>Coleoptera</taxon>
        <taxon>Polyphaga</taxon>
        <taxon>Elateriformia</taxon>
        <taxon>Elateroidea</taxon>
        <taxon>Elateridae</taxon>
        <taxon>Agrypninae</taxon>
        <taxon>Pyrophorini</taxon>
        <taxon>Ignelater</taxon>
    </lineage>
</organism>
<sequence length="358" mass="38373">MAPLPTDNLTAVLYGINDLRLEQRPIPKPNDDQVLLQMEVVGICGSDVHYLVHGRIGPFVVEKPMVIGHEASGTVVGVGKNVKHLKPGDRVAIEPGEGCRKCNYCKEGRYNLCLEMSFCATPPVDGNLSRYYVHAADFCFKLPDNVSLEEGALLEPLSVGVHACKRGGVTTGSVVLVLGAGPIGLVTLLSAKAFGASKVIITDIVENRLETAKKLGADHTLLIQPNDKEEVIIKRIIDALGCEPTVSMDCSGAETSVRVAIQATRSGGVAVLIGMGKSEMTLPLASALIREVDIRGVFRYVNDYPTALDLVATGKVNVKPLITHNYKMEDTLKAFDTSRTGAGNAIKVLIHANPNRKL</sequence>
<keyword evidence="6" id="KW-0520">NAD</keyword>